<comment type="function">
    <text evidence="1">Lipid phosphatase which dephosphorylates phosphatidylglycerophosphate (PGP) to phosphatidylglycerol (PG).</text>
</comment>
<name>A0A4R3JEI4_9PROT</name>
<comment type="subcellular location">
    <subcellularLocation>
        <location evidence="1">Cell inner membrane</location>
        <topology evidence="1">Multi-pass membrane protein</topology>
    </subcellularLocation>
</comment>
<keyword evidence="5" id="KW-1185">Reference proteome</keyword>
<dbReference type="GO" id="GO:0006655">
    <property type="term" value="P:phosphatidylglycerol biosynthetic process"/>
    <property type="evidence" value="ECO:0007669"/>
    <property type="project" value="UniProtKB-UniPathway"/>
</dbReference>
<dbReference type="InterPro" id="IPR007686">
    <property type="entry name" value="YutG/PgpA"/>
</dbReference>
<dbReference type="Proteomes" id="UP000295304">
    <property type="component" value="Unassembled WGS sequence"/>
</dbReference>
<reference evidence="4 5" key="1">
    <citation type="submission" date="2019-03" db="EMBL/GenBank/DDBJ databases">
        <title>Genomic Encyclopedia of Type Strains, Phase IV (KMG-IV): sequencing the most valuable type-strain genomes for metagenomic binning, comparative biology and taxonomic classification.</title>
        <authorList>
            <person name="Goeker M."/>
        </authorList>
    </citation>
    <scope>NUCLEOTIDE SEQUENCE [LARGE SCALE GENOMIC DNA]</scope>
    <source>
        <strain evidence="4 5">DSM 101688</strain>
    </source>
</reference>
<dbReference type="EMBL" id="SLZW01000002">
    <property type="protein sequence ID" value="TCS64207.1"/>
    <property type="molecule type" value="Genomic_DNA"/>
</dbReference>
<evidence type="ECO:0000313" key="4">
    <source>
        <dbReference type="EMBL" id="TCS64207.1"/>
    </source>
</evidence>
<dbReference type="PANTHER" id="PTHR36305:SF1">
    <property type="entry name" value="PHOSPHATIDYLGLYCEROPHOSPHATASE A"/>
    <property type="match status" value="1"/>
</dbReference>
<keyword evidence="1" id="KW-0460">Magnesium</keyword>
<proteinExistence type="predicted"/>
<dbReference type="GO" id="GO:0008962">
    <property type="term" value="F:phosphatidylglycerophosphatase activity"/>
    <property type="evidence" value="ECO:0007669"/>
    <property type="project" value="UniProtKB-EC"/>
</dbReference>
<keyword evidence="1 2" id="KW-0812">Transmembrane</keyword>
<keyword evidence="1" id="KW-0378">Hydrolase</keyword>
<protein>
    <recommendedName>
        <fullName evidence="1">Phosphatidylglycerophosphatase A</fullName>
        <ecNumber evidence="1">3.1.3.27</ecNumber>
    </recommendedName>
    <alternativeName>
        <fullName evidence="1">Phosphatidylglycerolphosphate phosphatase A</fullName>
    </alternativeName>
</protein>
<dbReference type="InterPro" id="IPR026037">
    <property type="entry name" value="PgpA"/>
</dbReference>
<accession>A0A4R3JEI4</accession>
<evidence type="ECO:0000259" key="3">
    <source>
        <dbReference type="Pfam" id="PF04608"/>
    </source>
</evidence>
<keyword evidence="2" id="KW-1133">Transmembrane helix</keyword>
<evidence type="ECO:0000256" key="1">
    <source>
        <dbReference type="PIRNR" id="PIRNR006162"/>
    </source>
</evidence>
<keyword evidence="1" id="KW-0595">Phospholipid degradation</keyword>
<comment type="cofactor">
    <cofactor evidence="1">
        <name>Mg(2+)</name>
        <dbReference type="ChEBI" id="CHEBI:18420"/>
    </cofactor>
</comment>
<dbReference type="PANTHER" id="PTHR36305">
    <property type="entry name" value="PHOSPHATIDYLGLYCEROPHOSPHATASE A"/>
    <property type="match status" value="1"/>
</dbReference>
<gene>
    <name evidence="4" type="ORF">EDD55_102249</name>
</gene>
<dbReference type="AlphaFoldDB" id="A0A4R3JEI4"/>
<dbReference type="GO" id="GO:0005886">
    <property type="term" value="C:plasma membrane"/>
    <property type="evidence" value="ECO:0007669"/>
    <property type="project" value="UniProtKB-SubCell"/>
</dbReference>
<dbReference type="OrthoDB" id="9804091at2"/>
<dbReference type="SUPFAM" id="SSF101307">
    <property type="entry name" value="YutG-like"/>
    <property type="match status" value="1"/>
</dbReference>
<feature type="transmembrane region" description="Helical" evidence="2">
    <location>
        <begin position="33"/>
        <end position="61"/>
    </location>
</feature>
<comment type="catalytic activity">
    <reaction evidence="1">
        <text>a 1,2-diacyl-sn-glycero-3-phospho-(1'-sn-glycero-3'-phosphate) + H2O = a 1,2-diacyl-sn-glycero-3-phospho-(1'-sn-glycerol) + phosphate</text>
        <dbReference type="Rhea" id="RHEA:33751"/>
        <dbReference type="ChEBI" id="CHEBI:15377"/>
        <dbReference type="ChEBI" id="CHEBI:43474"/>
        <dbReference type="ChEBI" id="CHEBI:60110"/>
        <dbReference type="ChEBI" id="CHEBI:64716"/>
        <dbReference type="EC" id="3.1.3.27"/>
    </reaction>
</comment>
<keyword evidence="1" id="KW-0443">Lipid metabolism</keyword>
<dbReference type="EC" id="3.1.3.27" evidence="1"/>
<feature type="domain" description="YutG/PgpA" evidence="3">
    <location>
        <begin position="9"/>
        <end position="147"/>
    </location>
</feature>
<keyword evidence="1" id="KW-0479">Metal-binding</keyword>
<keyword evidence="1" id="KW-0442">Lipid degradation</keyword>
<keyword evidence="1" id="KW-1003">Cell membrane</keyword>
<dbReference type="GO" id="GO:0009395">
    <property type="term" value="P:phospholipid catabolic process"/>
    <property type="evidence" value="ECO:0007669"/>
    <property type="project" value="UniProtKB-KW"/>
</dbReference>
<keyword evidence="1 2" id="KW-0472">Membrane</keyword>
<dbReference type="InterPro" id="IPR036681">
    <property type="entry name" value="PgpA-like_sf"/>
</dbReference>
<dbReference type="Pfam" id="PF04608">
    <property type="entry name" value="PgpA"/>
    <property type="match status" value="1"/>
</dbReference>
<comment type="pathway">
    <text evidence="1">Phospholipid metabolism; phosphatidylglycerol biosynthesis; phosphatidylglycerol from CDP-diacylglycerol: step 2/2.</text>
</comment>
<keyword evidence="1" id="KW-0997">Cell inner membrane</keyword>
<keyword evidence="1" id="KW-1208">Phospholipid metabolism</keyword>
<feature type="transmembrane region" description="Helical" evidence="2">
    <location>
        <begin position="128"/>
        <end position="151"/>
    </location>
</feature>
<evidence type="ECO:0000313" key="5">
    <source>
        <dbReference type="Proteomes" id="UP000295304"/>
    </source>
</evidence>
<sequence>MSFKIAKIAATWFGAGLAPKAPGTWGTLAALPFAWGIILIAGRPGLAAAAVGVYALGIWAAQVYMAHTKTHDPGQIVIDEVVGVWIALLPATLSPASFFFGFALFRFFDIVKPWPISWVDRNVGGAHGVMLDDVLAGIFAAILLFFAMPYLP</sequence>
<evidence type="ECO:0000256" key="2">
    <source>
        <dbReference type="SAM" id="Phobius"/>
    </source>
</evidence>
<dbReference type="PIRSF" id="PIRSF006162">
    <property type="entry name" value="PgpA"/>
    <property type="match status" value="1"/>
</dbReference>
<comment type="caution">
    <text evidence="4">The sequence shown here is derived from an EMBL/GenBank/DDBJ whole genome shotgun (WGS) entry which is preliminary data.</text>
</comment>
<feature type="transmembrane region" description="Helical" evidence="2">
    <location>
        <begin position="82"/>
        <end position="108"/>
    </location>
</feature>
<dbReference type="CDD" id="cd06971">
    <property type="entry name" value="PgpA"/>
    <property type="match status" value="1"/>
</dbReference>
<organism evidence="4 5">
    <name type="scientific">Varunaivibrio sulfuroxidans</name>
    <dbReference type="NCBI Taxonomy" id="1773489"/>
    <lineage>
        <taxon>Bacteria</taxon>
        <taxon>Pseudomonadati</taxon>
        <taxon>Pseudomonadota</taxon>
        <taxon>Alphaproteobacteria</taxon>
        <taxon>Rhodospirillales</taxon>
        <taxon>Magnetovibrionaceae</taxon>
        <taxon>Varunaivibrio</taxon>
    </lineage>
</organism>
<dbReference type="RefSeq" id="WP_132938162.1">
    <property type="nucleotide sequence ID" value="NZ_CP119676.1"/>
</dbReference>
<dbReference type="GO" id="GO:0046872">
    <property type="term" value="F:metal ion binding"/>
    <property type="evidence" value="ECO:0007669"/>
    <property type="project" value="UniProtKB-KW"/>
</dbReference>
<dbReference type="UniPathway" id="UPA00084">
    <property type="reaction ID" value="UER00504"/>
</dbReference>